<evidence type="ECO:0000313" key="5">
    <source>
        <dbReference type="Proteomes" id="UP000076632"/>
    </source>
</evidence>
<name>A0A165IPX4_XYLHT</name>
<proteinExistence type="predicted"/>
<feature type="region of interest" description="Disordered" evidence="2">
    <location>
        <begin position="416"/>
        <end position="466"/>
    </location>
</feature>
<feature type="compositionally biased region" description="Polar residues" evidence="2">
    <location>
        <begin position="418"/>
        <end position="434"/>
    </location>
</feature>
<feature type="compositionally biased region" description="Polar residues" evidence="2">
    <location>
        <begin position="313"/>
        <end position="322"/>
    </location>
</feature>
<keyword evidence="1" id="KW-0862">Zinc</keyword>
<sequence>MSTYFTSPNRNQIRREEIIFPPGLTHPTAQYSSQCSPMPSTSGLHHSDWQSFGGLAHFRPQGTQSHPPKPSSTKTHSRALSGSSVGSNGPASPLDQAICHPHIVHQDNPSLSPPGVDSGIDPTTLEPTISTPIKLVKPPPTPTHTPTRDSFLAPAFQNYNPSSPNSQSNLAAQMVMKQALMDEQHGTAEDEIPGFAYSGRHSVSSMGHDSPATPRTNYGEGAEDFAQSSQAGEDLPLASVAGSQYLPLNDTLDFRTVPKLGRTISDIYQDELFNPQSSIPTSVPPPRRPPNSINLLSPYRNVFTERIQDANTGHMNAKSQSPGKALPRERSPFRQGSPFAPQMSSYPQPRSQTGLGSAAQLRELQKAETDARALRPQEPEGDDLSTKTISPKDALLDYHESEEDTKMPLFHSADVENYSPTQQPGTGFSPNNIRSDLEDDGTDQSFASMATSRRPSSSSYSTTSGPLQHSVNFPLVPPSVTGPIQVPQQYPFIPTHRRQETSVPINGNHYEVAPEFPAHLTSMESSISEPGTEGTVDLVKPAGAMADGGTYTCTYHGCTLRFETPAKLQKHKREGHRQSTPQTAGAGMTSAALMRNSQAGPHKCERINPSTGKPCNTIFSRPYDLTRHEDTIHNARKQKVRCRYCTEEKTFSRNDALTRHMRVVHPEIEFMGKVRRRHQE</sequence>
<dbReference type="Pfam" id="PF00096">
    <property type="entry name" value="zf-C2H2"/>
    <property type="match status" value="1"/>
</dbReference>
<evidence type="ECO:0000259" key="3">
    <source>
        <dbReference type="PROSITE" id="PS50157"/>
    </source>
</evidence>
<dbReference type="AlphaFoldDB" id="A0A165IPX4"/>
<dbReference type="GO" id="GO:0008270">
    <property type="term" value="F:zinc ion binding"/>
    <property type="evidence" value="ECO:0007669"/>
    <property type="project" value="UniProtKB-KW"/>
</dbReference>
<feature type="compositionally biased region" description="Polar residues" evidence="2">
    <location>
        <begin position="342"/>
        <end position="355"/>
    </location>
</feature>
<feature type="domain" description="C2H2-type" evidence="3">
    <location>
        <begin position="551"/>
        <end position="581"/>
    </location>
</feature>
<dbReference type="GeneID" id="28899887"/>
<reference evidence="4 5" key="1">
    <citation type="journal article" date="2016" name="Fungal Biol.">
        <title>The genome of Xylona heveae provides a window into fungal endophytism.</title>
        <authorList>
            <person name="Gazis R."/>
            <person name="Kuo A."/>
            <person name="Riley R."/>
            <person name="LaButti K."/>
            <person name="Lipzen A."/>
            <person name="Lin J."/>
            <person name="Amirebrahimi M."/>
            <person name="Hesse C.N."/>
            <person name="Spatafora J.W."/>
            <person name="Henrissat B."/>
            <person name="Hainaut M."/>
            <person name="Grigoriev I.V."/>
            <person name="Hibbett D.S."/>
        </authorList>
    </citation>
    <scope>NUCLEOTIDE SEQUENCE [LARGE SCALE GENOMIC DNA]</scope>
    <source>
        <strain evidence="4 5">TC161</strain>
    </source>
</reference>
<dbReference type="InterPro" id="IPR013087">
    <property type="entry name" value="Znf_C2H2_type"/>
</dbReference>
<dbReference type="STRING" id="1328760.A0A165IPX4"/>
<dbReference type="RefSeq" id="XP_018190766.1">
    <property type="nucleotide sequence ID" value="XM_018334750.1"/>
</dbReference>
<dbReference type="InterPro" id="IPR051061">
    <property type="entry name" value="Zinc_finger_trans_reg"/>
</dbReference>
<accession>A0A165IPX4</accession>
<protein>
    <recommendedName>
        <fullName evidence="3">C2H2-type domain-containing protein</fullName>
    </recommendedName>
</protein>
<dbReference type="GO" id="GO:0005634">
    <property type="term" value="C:nucleus"/>
    <property type="evidence" value="ECO:0007669"/>
    <property type="project" value="TreeGrafter"/>
</dbReference>
<dbReference type="Gene3D" id="3.30.160.60">
    <property type="entry name" value="Classic Zinc Finger"/>
    <property type="match status" value="1"/>
</dbReference>
<dbReference type="SMART" id="SM00355">
    <property type="entry name" value="ZnF_C2H2"/>
    <property type="match status" value="3"/>
</dbReference>
<feature type="region of interest" description="Disordered" evidence="2">
    <location>
        <begin position="274"/>
        <end position="297"/>
    </location>
</feature>
<feature type="compositionally biased region" description="Polar residues" evidence="2">
    <location>
        <begin position="27"/>
        <end position="44"/>
    </location>
</feature>
<dbReference type="Proteomes" id="UP000076632">
    <property type="component" value="Unassembled WGS sequence"/>
</dbReference>
<evidence type="ECO:0000256" key="2">
    <source>
        <dbReference type="SAM" id="MobiDB-lite"/>
    </source>
</evidence>
<dbReference type="GO" id="GO:0006357">
    <property type="term" value="P:regulation of transcription by RNA polymerase II"/>
    <property type="evidence" value="ECO:0007669"/>
    <property type="project" value="TreeGrafter"/>
</dbReference>
<dbReference type="EMBL" id="KV407455">
    <property type="protein sequence ID" value="KZF25211.1"/>
    <property type="molecule type" value="Genomic_DNA"/>
</dbReference>
<organism evidence="4 5">
    <name type="scientific">Xylona heveae (strain CBS 132557 / TC161)</name>
    <dbReference type="NCBI Taxonomy" id="1328760"/>
    <lineage>
        <taxon>Eukaryota</taxon>
        <taxon>Fungi</taxon>
        <taxon>Dikarya</taxon>
        <taxon>Ascomycota</taxon>
        <taxon>Pezizomycotina</taxon>
        <taxon>Xylonomycetes</taxon>
        <taxon>Xylonales</taxon>
        <taxon>Xylonaceae</taxon>
        <taxon>Xylona</taxon>
    </lineage>
</organism>
<dbReference type="PROSITE" id="PS50157">
    <property type="entry name" value="ZINC_FINGER_C2H2_2"/>
    <property type="match status" value="2"/>
</dbReference>
<dbReference type="OrthoDB" id="7295497at2759"/>
<evidence type="ECO:0000256" key="1">
    <source>
        <dbReference type="PROSITE-ProRule" id="PRU00042"/>
    </source>
</evidence>
<keyword evidence="1" id="KW-0479">Metal-binding</keyword>
<feature type="region of interest" description="Disordered" evidence="2">
    <location>
        <begin position="20"/>
        <end position="96"/>
    </location>
</feature>
<keyword evidence="1" id="KW-0863">Zinc-finger</keyword>
<feature type="compositionally biased region" description="Basic and acidic residues" evidence="2">
    <location>
        <begin position="363"/>
        <end position="378"/>
    </location>
</feature>
<feature type="region of interest" description="Disordered" evidence="2">
    <location>
        <begin position="126"/>
        <end position="145"/>
    </location>
</feature>
<evidence type="ECO:0000313" key="4">
    <source>
        <dbReference type="EMBL" id="KZF25211.1"/>
    </source>
</evidence>
<feature type="domain" description="C2H2-type" evidence="3">
    <location>
        <begin position="602"/>
        <end position="638"/>
    </location>
</feature>
<dbReference type="PANTHER" id="PTHR46179">
    <property type="entry name" value="ZINC FINGER PROTEIN"/>
    <property type="match status" value="1"/>
</dbReference>
<dbReference type="PROSITE" id="PS00028">
    <property type="entry name" value="ZINC_FINGER_C2H2_1"/>
    <property type="match status" value="1"/>
</dbReference>
<dbReference type="PANTHER" id="PTHR46179:SF19">
    <property type="entry name" value="C2H2 FINGER DOMAIN TRANSCRIPTION FACTOR (EUROFUNG)-RELATED"/>
    <property type="match status" value="1"/>
</dbReference>
<feature type="compositionally biased region" description="Low complexity" evidence="2">
    <location>
        <begin position="451"/>
        <end position="464"/>
    </location>
</feature>
<dbReference type="SUPFAM" id="SSF57667">
    <property type="entry name" value="beta-beta-alpha zinc fingers"/>
    <property type="match status" value="1"/>
</dbReference>
<feature type="region of interest" description="Disordered" evidence="2">
    <location>
        <begin position="192"/>
        <end position="230"/>
    </location>
</feature>
<dbReference type="InterPro" id="IPR036236">
    <property type="entry name" value="Znf_C2H2_sf"/>
</dbReference>
<feature type="region of interest" description="Disordered" evidence="2">
    <location>
        <begin position="313"/>
        <end position="391"/>
    </location>
</feature>
<gene>
    <name evidence="4" type="ORF">L228DRAFT_265686</name>
</gene>
<dbReference type="OMA" id="QPQMATS"/>
<keyword evidence="5" id="KW-1185">Reference proteome</keyword>
<dbReference type="InParanoid" id="A0A165IPX4"/>
<feature type="compositionally biased region" description="Polar residues" evidence="2">
    <location>
        <begin position="61"/>
        <end position="90"/>
    </location>
</feature>